<dbReference type="SUPFAM" id="SSF47113">
    <property type="entry name" value="Histone-fold"/>
    <property type="match status" value="1"/>
</dbReference>
<dbReference type="CDD" id="cd00074">
    <property type="entry name" value="HFD_H2A"/>
    <property type="match status" value="1"/>
</dbReference>
<dbReference type="InterPro" id="IPR002119">
    <property type="entry name" value="Histone_H2A"/>
</dbReference>
<evidence type="ECO:0000313" key="5">
    <source>
        <dbReference type="Proteomes" id="UP001209540"/>
    </source>
</evidence>
<organism evidence="4 5">
    <name type="scientific">Phascolomyces articulosus</name>
    <dbReference type="NCBI Taxonomy" id="60185"/>
    <lineage>
        <taxon>Eukaryota</taxon>
        <taxon>Fungi</taxon>
        <taxon>Fungi incertae sedis</taxon>
        <taxon>Mucoromycota</taxon>
        <taxon>Mucoromycotina</taxon>
        <taxon>Mucoromycetes</taxon>
        <taxon>Mucorales</taxon>
        <taxon>Lichtheimiaceae</taxon>
        <taxon>Phascolomyces</taxon>
    </lineage>
</organism>
<dbReference type="GO" id="GO:0003677">
    <property type="term" value="F:DNA binding"/>
    <property type="evidence" value="ECO:0007669"/>
    <property type="project" value="UniProtKB-KW"/>
</dbReference>
<dbReference type="InterPro" id="IPR007125">
    <property type="entry name" value="H2A/H2B/H3"/>
</dbReference>
<sequence>MFNQQSHPNPLRKTRSAKAGIHFPVSRIHRGLRQQRGYYIQQEQHVGTGAPVYLAAVLEYLMAEILELAGNAAHADKKSCIASYHLQLTIRNDQYLKKLVNDFTIAHSGGHPIFHSNLFPVLKRPKMTH</sequence>
<proteinExistence type="inferred from homology"/>
<keyword evidence="2" id="KW-0539">Nucleus</keyword>
<dbReference type="PANTHER" id="PTHR23430">
    <property type="entry name" value="HISTONE H2A"/>
    <property type="match status" value="1"/>
</dbReference>
<evidence type="ECO:0000313" key="4">
    <source>
        <dbReference type="EMBL" id="KAI9253354.1"/>
    </source>
</evidence>
<dbReference type="EMBL" id="JAIXMP010000026">
    <property type="protein sequence ID" value="KAI9253354.1"/>
    <property type="molecule type" value="Genomic_DNA"/>
</dbReference>
<comment type="similarity">
    <text evidence="1 2">Belongs to the histone H2A family.</text>
</comment>
<keyword evidence="5" id="KW-1185">Reference proteome</keyword>
<dbReference type="GO" id="GO:0046982">
    <property type="term" value="F:protein heterodimerization activity"/>
    <property type="evidence" value="ECO:0007669"/>
    <property type="project" value="InterPro"/>
</dbReference>
<name>A0AAD5K340_9FUNG</name>
<keyword evidence="2" id="KW-0238">DNA-binding</keyword>
<dbReference type="InterPro" id="IPR009072">
    <property type="entry name" value="Histone-fold"/>
</dbReference>
<dbReference type="PRINTS" id="PR00620">
    <property type="entry name" value="HISTONEH2A"/>
</dbReference>
<accession>A0AAD5K340</accession>
<reference evidence="4" key="2">
    <citation type="submission" date="2023-02" db="EMBL/GenBank/DDBJ databases">
        <authorList>
            <consortium name="DOE Joint Genome Institute"/>
            <person name="Mondo S.J."/>
            <person name="Chang Y."/>
            <person name="Wang Y."/>
            <person name="Ahrendt S."/>
            <person name="Andreopoulos W."/>
            <person name="Barry K."/>
            <person name="Beard J."/>
            <person name="Benny G.L."/>
            <person name="Blankenship S."/>
            <person name="Bonito G."/>
            <person name="Cuomo C."/>
            <person name="Desiro A."/>
            <person name="Gervers K.A."/>
            <person name="Hundley H."/>
            <person name="Kuo A."/>
            <person name="LaButti K."/>
            <person name="Lang B.F."/>
            <person name="Lipzen A."/>
            <person name="O'Donnell K."/>
            <person name="Pangilinan J."/>
            <person name="Reynolds N."/>
            <person name="Sandor L."/>
            <person name="Smith M.W."/>
            <person name="Tsang A."/>
            <person name="Grigoriev I.V."/>
            <person name="Stajich J.E."/>
            <person name="Spatafora J.W."/>
        </authorList>
    </citation>
    <scope>NUCLEOTIDE SEQUENCE</scope>
    <source>
        <strain evidence="4">RSA 2281</strain>
    </source>
</reference>
<comment type="caution">
    <text evidence="4">The sequence shown here is derived from an EMBL/GenBank/DDBJ whole genome shotgun (WGS) entry which is preliminary data.</text>
</comment>
<dbReference type="AlphaFoldDB" id="A0AAD5K340"/>
<evidence type="ECO:0000256" key="2">
    <source>
        <dbReference type="RuleBase" id="RU003767"/>
    </source>
</evidence>
<dbReference type="Proteomes" id="UP001209540">
    <property type="component" value="Unassembled WGS sequence"/>
</dbReference>
<dbReference type="GO" id="GO:0000786">
    <property type="term" value="C:nucleosome"/>
    <property type="evidence" value="ECO:0007669"/>
    <property type="project" value="UniProtKB-KW"/>
</dbReference>
<dbReference type="GO" id="GO:0005634">
    <property type="term" value="C:nucleus"/>
    <property type="evidence" value="ECO:0007669"/>
    <property type="project" value="UniProtKB-SubCell"/>
</dbReference>
<protein>
    <recommendedName>
        <fullName evidence="2">Histone H2A</fullName>
    </recommendedName>
</protein>
<dbReference type="Gene3D" id="1.10.20.10">
    <property type="entry name" value="Histone, subunit A"/>
    <property type="match status" value="1"/>
</dbReference>
<keyword evidence="2" id="KW-0158">Chromosome</keyword>
<keyword evidence="2" id="KW-0544">Nucleosome core</keyword>
<dbReference type="SMART" id="SM00414">
    <property type="entry name" value="H2A"/>
    <property type="match status" value="1"/>
</dbReference>
<evidence type="ECO:0000256" key="1">
    <source>
        <dbReference type="ARBA" id="ARBA00010691"/>
    </source>
</evidence>
<dbReference type="GO" id="GO:0030527">
    <property type="term" value="F:structural constituent of chromatin"/>
    <property type="evidence" value="ECO:0007669"/>
    <property type="project" value="InterPro"/>
</dbReference>
<comment type="subunit">
    <text evidence="2">The nucleosome is a histone octamer containing two molecules each of H2A, H2B, H3 and H4 assembled in one H3-H4 heterotetramer and two H2A-H2B heterodimers. The octamer wraps approximately 147 bp of DNA.</text>
</comment>
<feature type="domain" description="Core Histone H2A/H2B/H3" evidence="3">
    <location>
        <begin position="14"/>
        <end position="91"/>
    </location>
</feature>
<reference evidence="4" key="1">
    <citation type="journal article" date="2022" name="IScience">
        <title>Evolution of zygomycete secretomes and the origins of terrestrial fungal ecologies.</title>
        <authorList>
            <person name="Chang Y."/>
            <person name="Wang Y."/>
            <person name="Mondo S."/>
            <person name="Ahrendt S."/>
            <person name="Andreopoulos W."/>
            <person name="Barry K."/>
            <person name="Beard J."/>
            <person name="Benny G.L."/>
            <person name="Blankenship S."/>
            <person name="Bonito G."/>
            <person name="Cuomo C."/>
            <person name="Desiro A."/>
            <person name="Gervers K.A."/>
            <person name="Hundley H."/>
            <person name="Kuo A."/>
            <person name="LaButti K."/>
            <person name="Lang B.F."/>
            <person name="Lipzen A."/>
            <person name="O'Donnell K."/>
            <person name="Pangilinan J."/>
            <person name="Reynolds N."/>
            <person name="Sandor L."/>
            <person name="Smith M.E."/>
            <person name="Tsang A."/>
            <person name="Grigoriev I.V."/>
            <person name="Stajich J.E."/>
            <person name="Spatafora J.W."/>
        </authorList>
    </citation>
    <scope>NUCLEOTIDE SEQUENCE</scope>
    <source>
        <strain evidence="4">RSA 2281</strain>
    </source>
</reference>
<comment type="subcellular location">
    <subcellularLocation>
        <location evidence="2">Nucleus</location>
    </subcellularLocation>
</comment>
<dbReference type="Pfam" id="PF00125">
    <property type="entry name" value="Histone"/>
    <property type="match status" value="1"/>
</dbReference>
<gene>
    <name evidence="4" type="ORF">BDA99DRAFT_443446</name>
</gene>
<evidence type="ECO:0000259" key="3">
    <source>
        <dbReference type="Pfam" id="PF00125"/>
    </source>
</evidence>